<dbReference type="Pfam" id="PF03466">
    <property type="entry name" value="LysR_substrate"/>
    <property type="match status" value="1"/>
</dbReference>
<protein>
    <recommendedName>
        <fullName evidence="5">HTH lysR-type domain-containing protein</fullName>
    </recommendedName>
</protein>
<keyword evidence="2" id="KW-0805">Transcription regulation</keyword>
<evidence type="ECO:0000256" key="2">
    <source>
        <dbReference type="ARBA" id="ARBA00023015"/>
    </source>
</evidence>
<name>A0ABS1DHJ7_9PROT</name>
<dbReference type="InterPro" id="IPR036390">
    <property type="entry name" value="WH_DNA-bd_sf"/>
</dbReference>
<dbReference type="EMBL" id="NRRL01000053">
    <property type="protein sequence ID" value="MBK1669572.1"/>
    <property type="molecule type" value="Genomic_DNA"/>
</dbReference>
<dbReference type="Gene3D" id="1.10.10.10">
    <property type="entry name" value="Winged helix-like DNA-binding domain superfamily/Winged helix DNA-binding domain"/>
    <property type="match status" value="1"/>
</dbReference>
<reference evidence="6 7" key="1">
    <citation type="journal article" date="2020" name="Microorganisms">
        <title>Osmotic Adaptation and Compatible Solute Biosynthesis of Phototrophic Bacteria as Revealed from Genome Analyses.</title>
        <authorList>
            <person name="Imhoff J.F."/>
            <person name="Rahn T."/>
            <person name="Kunzel S."/>
            <person name="Keller A."/>
            <person name="Neulinger S.C."/>
        </authorList>
    </citation>
    <scope>NUCLEOTIDE SEQUENCE [LARGE SCALE GENOMIC DNA]</scope>
    <source>
        <strain evidence="6 7">DSM 9895</strain>
    </source>
</reference>
<dbReference type="Pfam" id="PF00126">
    <property type="entry name" value="HTH_1"/>
    <property type="match status" value="1"/>
</dbReference>
<dbReference type="Proteomes" id="UP001296873">
    <property type="component" value="Unassembled WGS sequence"/>
</dbReference>
<dbReference type="InterPro" id="IPR000847">
    <property type="entry name" value="LysR_HTH_N"/>
</dbReference>
<keyword evidence="4" id="KW-0804">Transcription</keyword>
<evidence type="ECO:0000256" key="1">
    <source>
        <dbReference type="ARBA" id="ARBA00009437"/>
    </source>
</evidence>
<evidence type="ECO:0000259" key="5">
    <source>
        <dbReference type="PROSITE" id="PS50931"/>
    </source>
</evidence>
<feature type="domain" description="HTH lysR-type" evidence="5">
    <location>
        <begin position="9"/>
        <end position="66"/>
    </location>
</feature>
<dbReference type="PANTHER" id="PTHR30126">
    <property type="entry name" value="HTH-TYPE TRANSCRIPTIONAL REGULATOR"/>
    <property type="match status" value="1"/>
</dbReference>
<dbReference type="InterPro" id="IPR005119">
    <property type="entry name" value="LysR_subst-bd"/>
</dbReference>
<comment type="similarity">
    <text evidence="1">Belongs to the LysR transcriptional regulatory family.</text>
</comment>
<keyword evidence="7" id="KW-1185">Reference proteome</keyword>
<comment type="caution">
    <text evidence="6">The sequence shown here is derived from an EMBL/GenBank/DDBJ whole genome shotgun (WGS) entry which is preliminary data.</text>
</comment>
<gene>
    <name evidence="6" type="ORF">CKO28_16150</name>
</gene>
<organism evidence="6 7">
    <name type="scientific">Rhodovibrio sodomensis</name>
    <dbReference type="NCBI Taxonomy" id="1088"/>
    <lineage>
        <taxon>Bacteria</taxon>
        <taxon>Pseudomonadati</taxon>
        <taxon>Pseudomonadota</taxon>
        <taxon>Alphaproteobacteria</taxon>
        <taxon>Rhodospirillales</taxon>
        <taxon>Rhodovibrionaceae</taxon>
        <taxon>Rhodovibrio</taxon>
    </lineage>
</organism>
<keyword evidence="3" id="KW-0238">DNA-binding</keyword>
<evidence type="ECO:0000256" key="4">
    <source>
        <dbReference type="ARBA" id="ARBA00023163"/>
    </source>
</evidence>
<sequence>MIQARGAGMDVKWLEDLQALIDTGSFTKAAERRNVTQPAFSRRIQSLEHWFGVPLVDRDQRPFGLHQHVLDNRDEIAQTIDLLYELRSRVLASAQGRKRVVFATQHALTVSVFPALIGAIRENVQRLSYRMRIGNKPECVTRFVSGEADFLVCYEAPDTTATLPTTGAKRLELGGETLLPVAAPELAGRMGAAGDQNDAVPLLAHPRDSFMGQIIERACLRELVMSRNVEVVCETAYSTGLKQLAVAGLGIAWLPYSLVADDIAAGSLRQLADNFAAPELQIVMYAQLKFHTPEARSVWEFVCSLNHLPFQTSNVDTARPVSAVSRQ</sequence>
<accession>A0ABS1DHJ7</accession>
<proteinExistence type="inferred from homology"/>
<dbReference type="PANTHER" id="PTHR30126:SF2">
    <property type="entry name" value="HTH-TYPE TRANSCRIPTIONAL REGULATOR YJIE"/>
    <property type="match status" value="1"/>
</dbReference>
<dbReference type="PROSITE" id="PS50931">
    <property type="entry name" value="HTH_LYSR"/>
    <property type="match status" value="1"/>
</dbReference>
<evidence type="ECO:0000256" key="3">
    <source>
        <dbReference type="ARBA" id="ARBA00023125"/>
    </source>
</evidence>
<dbReference type="SUPFAM" id="SSF53850">
    <property type="entry name" value="Periplasmic binding protein-like II"/>
    <property type="match status" value="1"/>
</dbReference>
<dbReference type="PRINTS" id="PR00039">
    <property type="entry name" value="HTHLYSR"/>
</dbReference>
<evidence type="ECO:0000313" key="7">
    <source>
        <dbReference type="Proteomes" id="UP001296873"/>
    </source>
</evidence>
<dbReference type="SUPFAM" id="SSF46785">
    <property type="entry name" value="Winged helix' DNA-binding domain"/>
    <property type="match status" value="1"/>
</dbReference>
<dbReference type="Gene3D" id="3.40.190.290">
    <property type="match status" value="1"/>
</dbReference>
<evidence type="ECO:0000313" key="6">
    <source>
        <dbReference type="EMBL" id="MBK1669572.1"/>
    </source>
</evidence>
<dbReference type="InterPro" id="IPR036388">
    <property type="entry name" value="WH-like_DNA-bd_sf"/>
</dbReference>